<evidence type="ECO:0000256" key="4">
    <source>
        <dbReference type="ARBA" id="ARBA00023235"/>
    </source>
</evidence>
<protein>
    <recommendedName>
        <fullName evidence="2">D-ribose pyranase</fullName>
        <ecNumber evidence="2">5.4.99.62</ecNumber>
    </recommendedName>
</protein>
<evidence type="ECO:0000256" key="1">
    <source>
        <dbReference type="ARBA" id="ARBA00000223"/>
    </source>
</evidence>
<dbReference type="GO" id="GO:0048029">
    <property type="term" value="F:monosaccharide binding"/>
    <property type="evidence" value="ECO:0007669"/>
    <property type="project" value="InterPro"/>
</dbReference>
<keyword evidence="3" id="KW-0963">Cytoplasm</keyword>
<dbReference type="Pfam" id="PF05025">
    <property type="entry name" value="RbsD_FucU"/>
    <property type="match status" value="1"/>
</dbReference>
<dbReference type="Gene3D" id="3.40.1650.10">
    <property type="entry name" value="RbsD-like domain"/>
    <property type="match status" value="1"/>
</dbReference>
<accession>A0A7C1CWS6</accession>
<evidence type="ECO:0000256" key="3">
    <source>
        <dbReference type="ARBA" id="ARBA00022490"/>
    </source>
</evidence>
<sequence>MKTKGILHNDLAREVARLGHGDMLVITDRGFPFPRHENTICIDVSVGRDLPRFVDVVKVVLEELEIEKVIIADETKSVSPEIYSQLKEIVSQIKNKGNDIVEENIPHPEFKDLVLNGSLQGKEVKVFVKTGEFTPYANIILVSGVDF</sequence>
<dbReference type="EMBL" id="DSBT01000242">
    <property type="protein sequence ID" value="HDP78169.1"/>
    <property type="molecule type" value="Genomic_DNA"/>
</dbReference>
<keyword evidence="5" id="KW-0119">Carbohydrate metabolism</keyword>
<dbReference type="AlphaFoldDB" id="A0A7C1CWS6"/>
<evidence type="ECO:0000313" key="6">
    <source>
        <dbReference type="EMBL" id="HDP78169.1"/>
    </source>
</evidence>
<name>A0A7C1CWS6_9BACT</name>
<organism evidence="6">
    <name type="scientific">Mesotoga infera</name>
    <dbReference type="NCBI Taxonomy" id="1236046"/>
    <lineage>
        <taxon>Bacteria</taxon>
        <taxon>Thermotogati</taxon>
        <taxon>Thermotogota</taxon>
        <taxon>Thermotogae</taxon>
        <taxon>Kosmotogales</taxon>
        <taxon>Kosmotogaceae</taxon>
        <taxon>Mesotoga</taxon>
    </lineage>
</organism>
<dbReference type="GO" id="GO:0019303">
    <property type="term" value="P:D-ribose catabolic process"/>
    <property type="evidence" value="ECO:0007669"/>
    <property type="project" value="TreeGrafter"/>
</dbReference>
<proteinExistence type="predicted"/>
<dbReference type="GO" id="GO:0005829">
    <property type="term" value="C:cytosol"/>
    <property type="evidence" value="ECO:0007669"/>
    <property type="project" value="TreeGrafter"/>
</dbReference>
<dbReference type="InterPro" id="IPR007721">
    <property type="entry name" value="RbsD_FucU"/>
</dbReference>
<dbReference type="GO" id="GO:0016872">
    <property type="term" value="F:intramolecular lyase activity"/>
    <property type="evidence" value="ECO:0007669"/>
    <property type="project" value="InterPro"/>
</dbReference>
<comment type="caution">
    <text evidence="6">The sequence shown here is derived from an EMBL/GenBank/DDBJ whole genome shotgun (WGS) entry which is preliminary data.</text>
</comment>
<evidence type="ECO:0000256" key="5">
    <source>
        <dbReference type="ARBA" id="ARBA00023277"/>
    </source>
</evidence>
<dbReference type="PANTHER" id="PTHR37831:SF1">
    <property type="entry name" value="D-RIBOSE PYRANASE"/>
    <property type="match status" value="1"/>
</dbReference>
<gene>
    <name evidence="6" type="ORF">ENN47_08305</name>
</gene>
<reference evidence="6" key="1">
    <citation type="journal article" date="2020" name="mSystems">
        <title>Genome- and Community-Level Interaction Insights into Carbon Utilization and Element Cycling Functions of Hydrothermarchaeota in Hydrothermal Sediment.</title>
        <authorList>
            <person name="Zhou Z."/>
            <person name="Liu Y."/>
            <person name="Xu W."/>
            <person name="Pan J."/>
            <person name="Luo Z.H."/>
            <person name="Li M."/>
        </authorList>
    </citation>
    <scope>NUCLEOTIDE SEQUENCE [LARGE SCALE GENOMIC DNA]</scope>
    <source>
        <strain evidence="6">SpSt-1179</strain>
    </source>
</reference>
<dbReference type="InterPro" id="IPR023064">
    <property type="entry name" value="D-ribose_pyranase"/>
</dbReference>
<dbReference type="InterPro" id="IPR023750">
    <property type="entry name" value="RbsD-like_sf"/>
</dbReference>
<dbReference type="Proteomes" id="UP000886198">
    <property type="component" value="Unassembled WGS sequence"/>
</dbReference>
<dbReference type="PANTHER" id="PTHR37831">
    <property type="entry name" value="D-RIBOSE PYRANASE"/>
    <property type="match status" value="1"/>
</dbReference>
<evidence type="ECO:0000256" key="2">
    <source>
        <dbReference type="ARBA" id="ARBA00012862"/>
    </source>
</evidence>
<dbReference type="GO" id="GO:0062193">
    <property type="term" value="F:D-ribose pyranase activity"/>
    <property type="evidence" value="ECO:0007669"/>
    <property type="project" value="UniProtKB-EC"/>
</dbReference>
<dbReference type="NCBIfam" id="NF008761">
    <property type="entry name" value="PRK11797.1"/>
    <property type="match status" value="1"/>
</dbReference>
<comment type="catalytic activity">
    <reaction evidence="1">
        <text>beta-D-ribopyranose = beta-D-ribofuranose</text>
        <dbReference type="Rhea" id="RHEA:25432"/>
        <dbReference type="ChEBI" id="CHEBI:27476"/>
        <dbReference type="ChEBI" id="CHEBI:47002"/>
        <dbReference type="EC" id="5.4.99.62"/>
    </reaction>
</comment>
<keyword evidence="4 6" id="KW-0413">Isomerase</keyword>
<dbReference type="EC" id="5.4.99.62" evidence="2"/>
<dbReference type="SUPFAM" id="SSF102546">
    <property type="entry name" value="RbsD-like"/>
    <property type="match status" value="1"/>
</dbReference>